<dbReference type="GO" id="GO:0005576">
    <property type="term" value="C:extracellular region"/>
    <property type="evidence" value="ECO:0007669"/>
    <property type="project" value="UniProtKB-SubCell"/>
</dbReference>
<feature type="region of interest" description="Disordered" evidence="3">
    <location>
        <begin position="626"/>
        <end position="647"/>
    </location>
</feature>
<evidence type="ECO:0000313" key="5">
    <source>
        <dbReference type="Proteomes" id="UP000000844"/>
    </source>
</evidence>
<accession>D3Q310</accession>
<evidence type="ECO:0000256" key="2">
    <source>
        <dbReference type="ARBA" id="ARBA00022525"/>
    </source>
</evidence>
<dbReference type="EMBL" id="CP001778">
    <property type="protein sequence ID" value="ADD39980.1"/>
    <property type="molecule type" value="Genomic_DNA"/>
</dbReference>
<dbReference type="KEGG" id="sna:Snas_0262"/>
<keyword evidence="2" id="KW-0964">Secreted</keyword>
<dbReference type="PANTHER" id="PTHR38340">
    <property type="entry name" value="S-LAYER PROTEIN"/>
    <property type="match status" value="1"/>
</dbReference>
<feature type="region of interest" description="Disordered" evidence="3">
    <location>
        <begin position="378"/>
        <end position="508"/>
    </location>
</feature>
<evidence type="ECO:0000256" key="3">
    <source>
        <dbReference type="SAM" id="MobiDB-lite"/>
    </source>
</evidence>
<dbReference type="Proteomes" id="UP000000844">
    <property type="component" value="Chromosome"/>
</dbReference>
<evidence type="ECO:0000313" key="4">
    <source>
        <dbReference type="EMBL" id="ADD39980.1"/>
    </source>
</evidence>
<dbReference type="eggNOG" id="COG2931">
    <property type="taxonomic scope" value="Bacteria"/>
</dbReference>
<dbReference type="STRING" id="446470.Snas_0262"/>
<dbReference type="InterPro" id="IPR028208">
    <property type="entry name" value="Effector_pro_NleD-like"/>
</dbReference>
<dbReference type="InterPro" id="IPR018511">
    <property type="entry name" value="Hemolysin-typ_Ca-bd_CS"/>
</dbReference>
<feature type="region of interest" description="Disordered" evidence="3">
    <location>
        <begin position="273"/>
        <end position="354"/>
    </location>
</feature>
<evidence type="ECO:0000256" key="1">
    <source>
        <dbReference type="ARBA" id="ARBA00004613"/>
    </source>
</evidence>
<name>D3Q310_STANL</name>
<dbReference type="SUPFAM" id="SSF51120">
    <property type="entry name" value="beta-Roll"/>
    <property type="match status" value="2"/>
</dbReference>
<organism evidence="4 5">
    <name type="scientific">Stackebrandtia nassauensis (strain DSM 44728 / CIP 108903 / NRRL B-16338 / NBRC 102104 / LLR-40K-21)</name>
    <dbReference type="NCBI Taxonomy" id="446470"/>
    <lineage>
        <taxon>Bacteria</taxon>
        <taxon>Bacillati</taxon>
        <taxon>Actinomycetota</taxon>
        <taxon>Actinomycetes</taxon>
        <taxon>Glycomycetales</taxon>
        <taxon>Glycomycetaceae</taxon>
        <taxon>Stackebrandtia</taxon>
    </lineage>
</organism>
<dbReference type="Pfam" id="PF14891">
    <property type="entry name" value="Peptidase_M91"/>
    <property type="match status" value="1"/>
</dbReference>
<comment type="subcellular location">
    <subcellularLocation>
        <location evidence="1">Secreted</location>
    </subcellularLocation>
</comment>
<dbReference type="OrthoDB" id="5952792at2"/>
<sequence>MVEPKINVDSQWFDLKADPTKLEKSATKWRAMGKKGDDVSGDLHDAANVVLDGKGKEWKGDTRDSFETHKTSLVKAVAGTKTPSDDVAGALDGLATLLRNRQGDLDALKTKLLGRVANVVNGGQITFSPKDAKETKGVMDAVAAARGIRDGLDIQMGTHTSAMSKAVGEWQAISTKWSKYASENAPDTFKLPPEADNGTQVLKLPDGSVIVNTGTGDEKTDVRTDSDGNVIVTVDGKEYKYPPGTPVAIRGGEGDDEVTINPSVKSDVTVLGGEGKDQIVDNGLPGQDPSTGPRTIIGGDGDDRIVVNGENKNISSGAGNDKVTAMGDNNNVSTGDGKDNVETTGGYNSTGRGGDFVRAGNHNDNPFLKGMDVHESTTFGGTGDDEIQGSTKDDKISAGSGDDQVYGHEGDDLVDGGAGHDYLDGQDGDDNISGGADKDTVYGLDGDDTLTGGSGRDYLEGAEGNDTIGGGTEEDVVSGGRGDDNLHGDDGDDVMYAGAGKDTLDGGEGNDKQFVQDEDKVASDGVAPGMWGVNDSDTVQKVDIVDNSYIQVRGSDEFQDRIRADLDMYSSSPTGKQMMENLGDRVSDTHDDWKPGEREVVIKEFDEENGTASSGKLSGSDVEIQINPDFHLDDPGEATTSKTEREGVPSAILYHELAHGYDYLNDTSADGHDKGNDAPNDERQAAGLDYDWTGDGKRDNVHDKDNPHPYAYTENGLRDEMGRDHRDAY</sequence>
<dbReference type="InterPro" id="IPR011049">
    <property type="entry name" value="Serralysin-like_metalloprot_C"/>
</dbReference>
<keyword evidence="5" id="KW-1185">Reference proteome</keyword>
<dbReference type="PRINTS" id="PR00313">
    <property type="entry name" value="CABNDNGRPT"/>
</dbReference>
<feature type="compositionally biased region" description="Basic and acidic residues" evidence="3">
    <location>
        <begin position="694"/>
        <end position="707"/>
    </location>
</feature>
<dbReference type="Gene3D" id="2.150.10.10">
    <property type="entry name" value="Serralysin-like metalloprotease, C-terminal"/>
    <property type="match status" value="2"/>
</dbReference>
<dbReference type="HOGENOM" id="CLU_457723_0_0_11"/>
<reference evidence="4 5" key="1">
    <citation type="journal article" date="2009" name="Stand. Genomic Sci.">
        <title>Complete genome sequence of Stackebrandtia nassauensis type strain (LLR-40K-21).</title>
        <authorList>
            <person name="Munk C."/>
            <person name="Lapidus A."/>
            <person name="Copeland A."/>
            <person name="Jando M."/>
            <person name="Mayilraj S."/>
            <person name="Glavina Del Rio T."/>
            <person name="Nolan M."/>
            <person name="Chen F."/>
            <person name="Lucas S."/>
            <person name="Tice H."/>
            <person name="Cheng J.F."/>
            <person name="Han C."/>
            <person name="Detter J.C."/>
            <person name="Bruce D."/>
            <person name="Goodwin L."/>
            <person name="Chain P."/>
            <person name="Pitluck S."/>
            <person name="Goker M."/>
            <person name="Ovchinikova G."/>
            <person name="Pati A."/>
            <person name="Ivanova N."/>
            <person name="Mavromatis K."/>
            <person name="Chen A."/>
            <person name="Palaniappan K."/>
            <person name="Land M."/>
            <person name="Hauser L."/>
            <person name="Chang Y.J."/>
            <person name="Jeffries C.D."/>
            <person name="Bristow J."/>
            <person name="Eisen J.A."/>
            <person name="Markowitz V."/>
            <person name="Hugenholtz P."/>
            <person name="Kyrpides N.C."/>
            <person name="Klenk H.P."/>
        </authorList>
    </citation>
    <scope>NUCLEOTIDE SEQUENCE [LARGE SCALE GENOMIC DNA]</scope>
    <source>
        <strain evidence="5">DSM 44728 / CIP 108903 / NRRL B-16338 / NBRC 102104 / LLR-40K-21</strain>
    </source>
</reference>
<feature type="compositionally biased region" description="Basic and acidic residues" evidence="3">
    <location>
        <begin position="669"/>
        <end position="684"/>
    </location>
</feature>
<gene>
    <name evidence="4" type="ordered locus">Snas_0262</name>
</gene>
<dbReference type="Pfam" id="PF00353">
    <property type="entry name" value="HemolysinCabind"/>
    <property type="match status" value="5"/>
</dbReference>
<dbReference type="GO" id="GO:0005509">
    <property type="term" value="F:calcium ion binding"/>
    <property type="evidence" value="ECO:0007669"/>
    <property type="project" value="InterPro"/>
</dbReference>
<dbReference type="Gene3D" id="2.160.20.160">
    <property type="match status" value="1"/>
</dbReference>
<dbReference type="AlphaFoldDB" id="D3Q310"/>
<dbReference type="InterPro" id="IPR001343">
    <property type="entry name" value="Hemolysn_Ca-bd"/>
</dbReference>
<feature type="compositionally biased region" description="Basic and acidic residues" evidence="3">
    <location>
        <begin position="716"/>
        <end position="729"/>
    </location>
</feature>
<proteinExistence type="predicted"/>
<dbReference type="RefSeq" id="WP_013015551.1">
    <property type="nucleotide sequence ID" value="NC_013947.1"/>
</dbReference>
<dbReference type="PANTHER" id="PTHR38340:SF1">
    <property type="entry name" value="S-LAYER PROTEIN"/>
    <property type="match status" value="1"/>
</dbReference>
<dbReference type="InterPro" id="IPR050557">
    <property type="entry name" value="RTX_toxin/Mannuronan_C5-epim"/>
</dbReference>
<feature type="region of interest" description="Disordered" evidence="3">
    <location>
        <begin position="665"/>
        <end position="729"/>
    </location>
</feature>
<dbReference type="PROSITE" id="PS00330">
    <property type="entry name" value="HEMOLYSIN_CALCIUM"/>
    <property type="match status" value="1"/>
</dbReference>
<protein>
    <submittedName>
        <fullName evidence="4">Hemolysin-type calcium-binding region</fullName>
    </submittedName>
</protein>